<keyword evidence="3" id="KW-1185">Reference proteome</keyword>
<feature type="transmembrane region" description="Helical" evidence="1">
    <location>
        <begin position="21"/>
        <end position="43"/>
    </location>
</feature>
<dbReference type="EMBL" id="CP007536">
    <property type="protein sequence ID" value="AIC15738.1"/>
    <property type="molecule type" value="Genomic_DNA"/>
</dbReference>
<sequence>MWKGGKHDMDSGNNNAKNYTVKLAAHFALFIRMLSYGWFFGMVNTCTSHNITRKLTPGRKDGNQQPT</sequence>
<evidence type="ECO:0000256" key="1">
    <source>
        <dbReference type="SAM" id="Phobius"/>
    </source>
</evidence>
<organism evidence="2 3">
    <name type="scientific">Nitrososphaera viennensis EN76</name>
    <dbReference type="NCBI Taxonomy" id="926571"/>
    <lineage>
        <taxon>Archaea</taxon>
        <taxon>Nitrososphaerota</taxon>
        <taxon>Nitrososphaeria</taxon>
        <taxon>Nitrososphaerales</taxon>
        <taxon>Nitrososphaeraceae</taxon>
        <taxon>Nitrososphaera</taxon>
    </lineage>
</organism>
<keyword evidence="1" id="KW-1133">Transmembrane helix</keyword>
<reference evidence="2 3" key="1">
    <citation type="journal article" date="2014" name="Int. J. Syst. Evol. Microbiol.">
        <title>Nitrososphaera viennensis gen. nov., sp. nov., an aerobic and mesophilic, ammonia-oxidizing archaeon from soil and a member of the archaeal phylum Thaumarchaeota.</title>
        <authorList>
            <person name="Stieglmeier M."/>
            <person name="Klingl A."/>
            <person name="Alves R.J."/>
            <person name="Rittmann S.K."/>
            <person name="Melcher M."/>
            <person name="Leisch N."/>
            <person name="Schleper C."/>
        </authorList>
    </citation>
    <scope>NUCLEOTIDE SEQUENCE [LARGE SCALE GENOMIC DNA]</scope>
    <source>
        <strain evidence="2">EN76</strain>
    </source>
</reference>
<accession>A0A060HJP2</accession>
<protein>
    <submittedName>
        <fullName evidence="2">Uncharacterized protein</fullName>
    </submittedName>
</protein>
<dbReference type="HOGENOM" id="CLU_2802409_0_0_2"/>
<gene>
    <name evidence="2" type="ORF">NVIE_1524</name>
</gene>
<evidence type="ECO:0000313" key="2">
    <source>
        <dbReference type="EMBL" id="AIC15738.1"/>
    </source>
</evidence>
<name>A0A060HJP2_9ARCH</name>
<evidence type="ECO:0000313" key="3">
    <source>
        <dbReference type="Proteomes" id="UP000027093"/>
    </source>
</evidence>
<proteinExistence type="predicted"/>
<dbReference type="KEGG" id="nvn:NVIE_1524"/>
<dbReference type="STRING" id="926571.NVIE_1524"/>
<keyword evidence="1" id="KW-0472">Membrane</keyword>
<dbReference type="Proteomes" id="UP000027093">
    <property type="component" value="Chromosome"/>
</dbReference>
<keyword evidence="1" id="KW-0812">Transmembrane</keyword>
<dbReference type="AlphaFoldDB" id="A0A060HJP2"/>